<feature type="compositionally biased region" description="Basic and acidic residues" evidence="2">
    <location>
        <begin position="192"/>
        <end position="208"/>
    </location>
</feature>
<dbReference type="Pfam" id="PF00498">
    <property type="entry name" value="FHA"/>
    <property type="match status" value="1"/>
</dbReference>
<feature type="compositionally biased region" description="Basic and acidic residues" evidence="2">
    <location>
        <begin position="305"/>
        <end position="315"/>
    </location>
</feature>
<dbReference type="InterPro" id="IPR000253">
    <property type="entry name" value="FHA_dom"/>
</dbReference>
<feature type="region of interest" description="Disordered" evidence="2">
    <location>
        <begin position="91"/>
        <end position="402"/>
    </location>
</feature>
<feature type="compositionally biased region" description="Pro residues" evidence="2">
    <location>
        <begin position="260"/>
        <end position="278"/>
    </location>
</feature>
<dbReference type="STRING" id="587636.SAMN05216199_2763"/>
<evidence type="ECO:0000313" key="5">
    <source>
        <dbReference type="Proteomes" id="UP000199019"/>
    </source>
</evidence>
<dbReference type="SUPFAM" id="SSF49879">
    <property type="entry name" value="SMAD/FHA domain"/>
    <property type="match status" value="1"/>
</dbReference>
<feature type="compositionally biased region" description="Acidic residues" evidence="2">
    <location>
        <begin position="391"/>
        <end position="402"/>
    </location>
</feature>
<dbReference type="InterPro" id="IPR008984">
    <property type="entry name" value="SMAD_FHA_dom_sf"/>
</dbReference>
<evidence type="ECO:0000259" key="3">
    <source>
        <dbReference type="PROSITE" id="PS50006"/>
    </source>
</evidence>
<feature type="compositionally biased region" description="Pro residues" evidence="2">
    <location>
        <begin position="357"/>
        <end position="383"/>
    </location>
</feature>
<organism evidence="4 5">
    <name type="scientific">Pedococcus cremeus</name>
    <dbReference type="NCBI Taxonomy" id="587636"/>
    <lineage>
        <taxon>Bacteria</taxon>
        <taxon>Bacillati</taxon>
        <taxon>Actinomycetota</taxon>
        <taxon>Actinomycetes</taxon>
        <taxon>Micrococcales</taxon>
        <taxon>Intrasporangiaceae</taxon>
        <taxon>Pedococcus</taxon>
    </lineage>
</organism>
<proteinExistence type="predicted"/>
<keyword evidence="5" id="KW-1185">Reference proteome</keyword>
<feature type="compositionally biased region" description="Polar residues" evidence="2">
    <location>
        <begin position="228"/>
        <end position="246"/>
    </location>
</feature>
<evidence type="ECO:0000256" key="2">
    <source>
        <dbReference type="SAM" id="MobiDB-lite"/>
    </source>
</evidence>
<reference evidence="5" key="1">
    <citation type="submission" date="2016-10" db="EMBL/GenBank/DDBJ databases">
        <authorList>
            <person name="Varghese N."/>
            <person name="Submissions S."/>
        </authorList>
    </citation>
    <scope>NUCLEOTIDE SEQUENCE [LARGE SCALE GENOMIC DNA]</scope>
    <source>
        <strain evidence="5">CGMCC 1.6963</strain>
    </source>
</reference>
<feature type="compositionally biased region" description="Low complexity" evidence="2">
    <location>
        <begin position="336"/>
        <end position="345"/>
    </location>
</feature>
<dbReference type="SMART" id="SM00240">
    <property type="entry name" value="FHA"/>
    <property type="match status" value="1"/>
</dbReference>
<keyword evidence="1" id="KW-0597">Phosphoprotein</keyword>
<dbReference type="Gene3D" id="2.60.200.20">
    <property type="match status" value="1"/>
</dbReference>
<protein>
    <submittedName>
        <fullName evidence="4">FHA domain-containing protein</fullName>
    </submittedName>
</protein>
<name>A0A1H9W3J6_9MICO</name>
<feature type="domain" description="FHA" evidence="3">
    <location>
        <begin position="476"/>
        <end position="533"/>
    </location>
</feature>
<feature type="compositionally biased region" description="Pro residues" evidence="2">
    <location>
        <begin position="120"/>
        <end position="142"/>
    </location>
</feature>
<dbReference type="AlphaFoldDB" id="A0A1H9W3J6"/>
<dbReference type="Proteomes" id="UP000199019">
    <property type="component" value="Unassembled WGS sequence"/>
</dbReference>
<evidence type="ECO:0000313" key="4">
    <source>
        <dbReference type="EMBL" id="SES28506.1"/>
    </source>
</evidence>
<gene>
    <name evidence="4" type="ORF">SAMN05216199_2763</name>
</gene>
<evidence type="ECO:0000256" key="1">
    <source>
        <dbReference type="ARBA" id="ARBA00022553"/>
    </source>
</evidence>
<sequence>MTVQEQRGWSSITAAGLHVLVRWDAAAPQLPDLRRAASSGDLDEVLDVLAGAGVRSAPDFVAVQEGTPARVVVRGSAYAAVSAPTGEVTVRATGRGPWADEDAPGDATGIDLRTGEPEPEPAPVVPAPAATPAPATPAPAQPAPSGWRLPSRLGRGRSADPEPAASTAHGSDAEEVEELPSYDHLFGATQHGRPDPAEPRYIEPHDTDSISEPGIGQAPVAAAGGFTEPTSRSDQTLPPPTDTAQVRPSAPPQAQAFEPPRQPPAPPAAPTAVPPPTPGGLIDSVPWRSGGTNIAPPEPPQPAHEPGRPAHEPARPPDQPAHPVDQPAHPAPPEGAPSASSTQAPAPTPLRPAGVHTPPPAPTLRPMAPPPAPVADPAPPTRVPEPAATEALEEDDADDAEATVDRSALLAAQQVESGPLVPAVLCPAGHPSPPHAGTCRTCGRDIPPQQPFQTARPPLGVLRLATGDVVTLDRGVLLGRSPKVRADLPAADRPHLVKVPSPENDISRNHLEVVLEGWHVLVRDLGSTNGTTVALPGQVPVRLRPGDQQVIEPGTILTMADEVSLTFEVGA</sequence>
<dbReference type="CDD" id="cd00060">
    <property type="entry name" value="FHA"/>
    <property type="match status" value="1"/>
</dbReference>
<dbReference type="PROSITE" id="PS50006">
    <property type="entry name" value="FHA_DOMAIN"/>
    <property type="match status" value="1"/>
</dbReference>
<dbReference type="EMBL" id="FOHB01000004">
    <property type="protein sequence ID" value="SES28506.1"/>
    <property type="molecule type" value="Genomic_DNA"/>
</dbReference>
<accession>A0A1H9W3J6</accession>